<organism evidence="2 3">
    <name type="scientific">Fusarium oxysporum f. sp. cubense (strain race 4)</name>
    <name type="common">Panama disease fungus</name>
    <dbReference type="NCBI Taxonomy" id="2502994"/>
    <lineage>
        <taxon>Eukaryota</taxon>
        <taxon>Fungi</taxon>
        <taxon>Dikarya</taxon>
        <taxon>Ascomycota</taxon>
        <taxon>Pezizomycotina</taxon>
        <taxon>Sordariomycetes</taxon>
        <taxon>Hypocreomycetidae</taxon>
        <taxon>Hypocreales</taxon>
        <taxon>Nectriaceae</taxon>
        <taxon>Fusarium</taxon>
        <taxon>Fusarium oxysporum species complex</taxon>
    </lineage>
</organism>
<accession>N1S5U0</accession>
<evidence type="ECO:0000313" key="2">
    <source>
        <dbReference type="EMBL" id="EMT71917.1"/>
    </source>
</evidence>
<gene>
    <name evidence="2" type="ORF">FOC4_g10003760</name>
</gene>
<dbReference type="AlphaFoldDB" id="N1S5U0"/>
<feature type="signal peptide" evidence="1">
    <location>
        <begin position="1"/>
        <end position="18"/>
    </location>
</feature>
<name>N1S5U0_FUSC4</name>
<keyword evidence="3" id="KW-1185">Reference proteome</keyword>
<reference evidence="3" key="2">
    <citation type="journal article" date="2014" name="PLoS ONE">
        <title>Genome and Transcriptome Analysis of the Fungal Pathogen Fusarium oxysporum f. sp. cubense Causing Banana Vascular Wilt Disease.</title>
        <authorList>
            <person name="Guo L."/>
            <person name="Han L."/>
            <person name="Yang L."/>
            <person name="Zeng H."/>
            <person name="Fan D."/>
            <person name="Zhu Y."/>
            <person name="Feng Y."/>
            <person name="Wang G."/>
            <person name="Peng C."/>
            <person name="Jiang X."/>
            <person name="Zhou D."/>
            <person name="Ni P."/>
            <person name="Liang C."/>
            <person name="Liu L."/>
            <person name="Wang J."/>
            <person name="Mao C."/>
            <person name="Fang X."/>
            <person name="Peng M."/>
            <person name="Huang J."/>
        </authorList>
    </citation>
    <scope>NUCLEOTIDE SEQUENCE [LARGE SCALE GENOMIC DNA]</scope>
    <source>
        <strain evidence="3">race 4</strain>
    </source>
</reference>
<reference evidence="3" key="1">
    <citation type="submission" date="2012-09" db="EMBL/GenBank/DDBJ databases">
        <title>Genome sequencing and comparative transcriptomics of race 1 and race 4 of banana pathogen: Fusarium oxysporum f. sp. cubense.</title>
        <authorList>
            <person name="Fang X."/>
            <person name="Huang J."/>
        </authorList>
    </citation>
    <scope>NUCLEOTIDE SEQUENCE [LARGE SCALE GENOMIC DNA]</scope>
    <source>
        <strain evidence="3">race 4</strain>
    </source>
</reference>
<sequence>MRFSHVCSIALVANAAMASVCKPRSRATSIALAESRATMIFTETHTVDTTNTATVDVSANTATSTVADATTAESTITSDLTASVSAPEPFETFDVLAIGGSINGQYMKGVANEGSMMGWDLIGTGTGHMPPFTGYGDGSEPNFVASCELFTSADTSTGFLTCEQTTDRKLKCFVPGIQCVFEPDTVCTLTGGDFDHFYSYSGRTDGLWLAIDSGSKSDFW</sequence>
<dbReference type="OrthoDB" id="5100830at2759"/>
<evidence type="ECO:0000256" key="1">
    <source>
        <dbReference type="SAM" id="SignalP"/>
    </source>
</evidence>
<evidence type="ECO:0008006" key="4">
    <source>
        <dbReference type="Google" id="ProtNLM"/>
    </source>
</evidence>
<dbReference type="Proteomes" id="UP000016929">
    <property type="component" value="Unassembled WGS sequence"/>
</dbReference>
<keyword evidence="1" id="KW-0732">Signal</keyword>
<feature type="chain" id="PRO_5004112563" description="Peptidase A1 domain-containing protein" evidence="1">
    <location>
        <begin position="19"/>
        <end position="220"/>
    </location>
</feature>
<dbReference type="EMBL" id="KB726281">
    <property type="protein sequence ID" value="EMT71917.1"/>
    <property type="molecule type" value="Genomic_DNA"/>
</dbReference>
<dbReference type="HOGENOM" id="CLU_086095_0_0_1"/>
<evidence type="ECO:0000313" key="3">
    <source>
        <dbReference type="Proteomes" id="UP000016929"/>
    </source>
</evidence>
<protein>
    <recommendedName>
        <fullName evidence="4">Peptidase A1 domain-containing protein</fullName>
    </recommendedName>
</protein>
<proteinExistence type="predicted"/>